<dbReference type="RefSeq" id="WP_072876051.1">
    <property type="nucleotide sequence ID" value="NZ_FQVT01000001.1"/>
</dbReference>
<reference evidence="2" key="1">
    <citation type="submission" date="2016-11" db="EMBL/GenBank/DDBJ databases">
        <authorList>
            <person name="Varghese N."/>
            <person name="Submissions S."/>
        </authorList>
    </citation>
    <scope>NUCLEOTIDE SEQUENCE [LARGE SCALE GENOMIC DNA]</scope>
    <source>
        <strain evidence="2">DSM 24579</strain>
    </source>
</reference>
<evidence type="ECO:0000313" key="1">
    <source>
        <dbReference type="EMBL" id="SHF49690.1"/>
    </source>
</evidence>
<dbReference type="PANTHER" id="PTHR31270">
    <property type="entry name" value="GLUTAMINYL-PEPTIDE CYCLOTRANSFERASE"/>
    <property type="match status" value="1"/>
</dbReference>
<gene>
    <name evidence="1" type="ORF">SAMN05444483_101338</name>
</gene>
<dbReference type="InterPro" id="IPR015943">
    <property type="entry name" value="WD40/YVTN_repeat-like_dom_sf"/>
</dbReference>
<dbReference type="GO" id="GO:0016603">
    <property type="term" value="F:glutaminyl-peptide cyclotransferase activity"/>
    <property type="evidence" value="ECO:0007669"/>
    <property type="project" value="InterPro"/>
</dbReference>
<dbReference type="AlphaFoldDB" id="A0A1M5C4T5"/>
<dbReference type="PANTHER" id="PTHR31270:SF1">
    <property type="entry name" value="GLUTAMINYL-PEPTIDE CYCLOTRANSFERASE"/>
    <property type="match status" value="1"/>
</dbReference>
<dbReference type="STRING" id="1073325.SAMN05444483_101338"/>
<keyword evidence="1" id="KW-0808">Transferase</keyword>
<dbReference type="PROSITE" id="PS51257">
    <property type="entry name" value="PROKAR_LIPOPROTEIN"/>
    <property type="match status" value="1"/>
</dbReference>
<name>A0A1M5C4T5_SALEC</name>
<dbReference type="Proteomes" id="UP000183945">
    <property type="component" value="Unassembled WGS sequence"/>
</dbReference>
<dbReference type="InterPro" id="IPR011044">
    <property type="entry name" value="Quino_amine_DH_bsu"/>
</dbReference>
<accession>A0A1M5C4T5</accession>
<organism evidence="1 2">
    <name type="scientific">Salegentibacter echinorum</name>
    <dbReference type="NCBI Taxonomy" id="1073325"/>
    <lineage>
        <taxon>Bacteria</taxon>
        <taxon>Pseudomonadati</taxon>
        <taxon>Bacteroidota</taxon>
        <taxon>Flavobacteriia</taxon>
        <taxon>Flavobacteriales</taxon>
        <taxon>Flavobacteriaceae</taxon>
        <taxon>Salegentibacter</taxon>
    </lineage>
</organism>
<keyword evidence="2" id="KW-1185">Reference proteome</keyword>
<dbReference type="Pfam" id="PF05096">
    <property type="entry name" value="Glu_cyclase_2"/>
    <property type="match status" value="1"/>
</dbReference>
<dbReference type="InterPro" id="IPR007788">
    <property type="entry name" value="QCT"/>
</dbReference>
<dbReference type="OrthoDB" id="9783700at2"/>
<proteinExistence type="predicted"/>
<dbReference type="EMBL" id="FQVT01000001">
    <property type="protein sequence ID" value="SHF49690.1"/>
    <property type="molecule type" value="Genomic_DNA"/>
</dbReference>
<dbReference type="Gene3D" id="2.130.10.10">
    <property type="entry name" value="YVTN repeat-like/Quinoprotein amine dehydrogenase"/>
    <property type="match status" value="1"/>
</dbReference>
<sequence length="356" mass="40924">MHKFKFLTLLILGILFFSCGSNSEKKSSYFKLKTLENKSGFQLGDTIEASVDNSKDREIDSIRLYFQENYLKTLKSETGFSFSVAKNARLGRQKLEAIIYAEGKVDTINEHLKIYNDTAPKAYSYKVINEYPHSNLAYTQGLEFHNDTLYESTGHYGSSSLRKLDLESGEVLEKINLDDSYFGEGLTILNNKLYQLTWREKTGLIYDLDTFKQIGTFSYNQSEEGWGLCNDGEKLYKSDGTEKIWILDAETQAEKEYFQVVTNTKIYSKFNELEWVEGKIYANTYQFPSVSIINPKNGAIEAVIDFRGLQDRLTNIDDLDPQNDVLNGIAYNPNTKKLYVTGKNWDKLFEVEIIKK</sequence>
<evidence type="ECO:0000313" key="2">
    <source>
        <dbReference type="Proteomes" id="UP000183945"/>
    </source>
</evidence>
<protein>
    <submittedName>
        <fullName evidence="1">Glutaminyl-peptide cyclotransferase</fullName>
    </submittedName>
</protein>
<dbReference type="SUPFAM" id="SSF50969">
    <property type="entry name" value="YVTN repeat-like/Quinoprotein amine dehydrogenase"/>
    <property type="match status" value="1"/>
</dbReference>